<sequence length="111" mass="12010">MTASMRRSICHCPSRAQATEKMAQNASPPSHWGESRKRKSSGHASVPDGRNRPAGRSRKTRIVRRSRTLICACACAGDAVVARLGHESFSRVSVPVGSRGSTSFSSPRDCR</sequence>
<protein>
    <submittedName>
        <fullName evidence="2">Uncharacterized protein</fullName>
    </submittedName>
</protein>
<feature type="region of interest" description="Disordered" evidence="1">
    <location>
        <begin position="88"/>
        <end position="111"/>
    </location>
</feature>
<gene>
    <name evidence="2" type="ORF">ACFFX0_00055</name>
</gene>
<proteinExistence type="predicted"/>
<keyword evidence="3" id="KW-1185">Reference proteome</keyword>
<feature type="region of interest" description="Disordered" evidence="1">
    <location>
        <begin position="1"/>
        <end position="61"/>
    </location>
</feature>
<accession>A0ABV5FSM8</accession>
<dbReference type="EMBL" id="JBHMFI010000001">
    <property type="protein sequence ID" value="MFB9069680.1"/>
    <property type="molecule type" value="Genomic_DNA"/>
</dbReference>
<reference evidence="2 3" key="1">
    <citation type="submission" date="2024-09" db="EMBL/GenBank/DDBJ databases">
        <authorList>
            <person name="Sun Q."/>
            <person name="Mori K."/>
        </authorList>
    </citation>
    <scope>NUCLEOTIDE SEQUENCE [LARGE SCALE GENOMIC DNA]</scope>
    <source>
        <strain evidence="2 3">CCM 7609</strain>
    </source>
</reference>
<evidence type="ECO:0000313" key="3">
    <source>
        <dbReference type="Proteomes" id="UP001589575"/>
    </source>
</evidence>
<comment type="caution">
    <text evidence="2">The sequence shown here is derived from an EMBL/GenBank/DDBJ whole genome shotgun (WGS) entry which is preliminary data.</text>
</comment>
<evidence type="ECO:0000313" key="2">
    <source>
        <dbReference type="EMBL" id="MFB9069680.1"/>
    </source>
</evidence>
<dbReference type="Proteomes" id="UP001589575">
    <property type="component" value="Unassembled WGS sequence"/>
</dbReference>
<feature type="compositionally biased region" description="Low complexity" evidence="1">
    <location>
        <begin position="90"/>
        <end position="103"/>
    </location>
</feature>
<evidence type="ECO:0000256" key="1">
    <source>
        <dbReference type="SAM" id="MobiDB-lite"/>
    </source>
</evidence>
<name>A0ABV5FSM8_9MICC</name>
<organism evidence="2 3">
    <name type="scientific">Citricoccus parietis</name>
    <dbReference type="NCBI Taxonomy" id="592307"/>
    <lineage>
        <taxon>Bacteria</taxon>
        <taxon>Bacillati</taxon>
        <taxon>Actinomycetota</taxon>
        <taxon>Actinomycetes</taxon>
        <taxon>Micrococcales</taxon>
        <taxon>Micrococcaceae</taxon>
        <taxon>Citricoccus</taxon>
    </lineage>
</organism>